<protein>
    <recommendedName>
        <fullName evidence="3">Transposase</fullName>
    </recommendedName>
</protein>
<proteinExistence type="predicted"/>
<name>A0AB33K6F9_9ACTN</name>
<evidence type="ECO:0008006" key="3">
    <source>
        <dbReference type="Google" id="ProtNLM"/>
    </source>
</evidence>
<sequence>MAECTVRQAGDTPPPTGWTRAADQVDQPLDRVRKKAGPTTRKGGRPGLAPPQRGHWVT</sequence>
<organism evidence="2">
    <name type="scientific">Kitasatospora sp. CMC57</name>
    <dbReference type="NCBI Taxonomy" id="3231513"/>
    <lineage>
        <taxon>Bacteria</taxon>
        <taxon>Bacillati</taxon>
        <taxon>Actinomycetota</taxon>
        <taxon>Actinomycetes</taxon>
        <taxon>Kitasatosporales</taxon>
        <taxon>Streptomycetaceae</taxon>
        <taxon>Kitasatospora</taxon>
    </lineage>
</organism>
<dbReference type="EMBL" id="AP035881">
    <property type="protein sequence ID" value="BFP47478.1"/>
    <property type="molecule type" value="Genomic_DNA"/>
</dbReference>
<evidence type="ECO:0000313" key="2">
    <source>
        <dbReference type="EMBL" id="BFP47478.1"/>
    </source>
</evidence>
<evidence type="ECO:0000256" key="1">
    <source>
        <dbReference type="SAM" id="MobiDB-lite"/>
    </source>
</evidence>
<reference evidence="2" key="1">
    <citation type="submission" date="2024-07" db="EMBL/GenBank/DDBJ databases">
        <title>Complete genome sequences of cellulolytic bacteria, Kitasatospora sp. CMC57 and Streptomyces sp. CMC78, isolated from Japanese agricultural soil.</title>
        <authorList>
            <person name="Hashimoto T."/>
            <person name="Ito M."/>
            <person name="Iwamoto M."/>
            <person name="Fukahori D."/>
            <person name="Shoda T."/>
            <person name="Sakoda M."/>
            <person name="Morohoshi T."/>
            <person name="Mitsuboshi M."/>
            <person name="Nishizawa T."/>
        </authorList>
    </citation>
    <scope>NUCLEOTIDE SEQUENCE</scope>
    <source>
        <strain evidence="2">CMC57</strain>
    </source>
</reference>
<dbReference type="AlphaFoldDB" id="A0AB33K6F9"/>
<feature type="region of interest" description="Disordered" evidence="1">
    <location>
        <begin position="1"/>
        <end position="58"/>
    </location>
</feature>
<accession>A0AB33K6F9</accession>
<gene>
    <name evidence="2" type="ORF">KCMC57_38460</name>
</gene>